<protein>
    <submittedName>
        <fullName evidence="2">Uncharacterized protein</fullName>
    </submittedName>
</protein>
<proteinExistence type="predicted"/>
<keyword evidence="3" id="KW-1185">Reference proteome</keyword>
<dbReference type="Proteomes" id="UP001056610">
    <property type="component" value="Chromosome"/>
</dbReference>
<evidence type="ECO:0000256" key="1">
    <source>
        <dbReference type="SAM" id="MobiDB-lite"/>
    </source>
</evidence>
<feature type="region of interest" description="Disordered" evidence="1">
    <location>
        <begin position="1"/>
        <end position="46"/>
    </location>
</feature>
<sequence>MTGSGVRAGRLNPWQVDGVDARIDQPPQRGSGTHATAVSQDAQGDHRWAASLAREAILAALDRHSAGLNAG</sequence>
<organism evidence="2 3">
    <name type="scientific">Candidatus Mycobacterium methanotrophicum</name>
    <dbReference type="NCBI Taxonomy" id="2943498"/>
    <lineage>
        <taxon>Bacteria</taxon>
        <taxon>Bacillati</taxon>
        <taxon>Actinomycetota</taxon>
        <taxon>Actinomycetes</taxon>
        <taxon>Mycobacteriales</taxon>
        <taxon>Mycobacteriaceae</taxon>
        <taxon>Mycobacterium</taxon>
    </lineage>
</organism>
<evidence type="ECO:0000313" key="3">
    <source>
        <dbReference type="Proteomes" id="UP001056610"/>
    </source>
</evidence>
<name>A0ABY4QG79_9MYCO</name>
<dbReference type="EMBL" id="CP097320">
    <property type="protein sequence ID" value="UQX09973.1"/>
    <property type="molecule type" value="Genomic_DNA"/>
</dbReference>
<dbReference type="RefSeq" id="WP_219070146.1">
    <property type="nucleotide sequence ID" value="NZ_CAJUXY010000076.1"/>
</dbReference>
<feature type="compositionally biased region" description="Polar residues" evidence="1">
    <location>
        <begin position="28"/>
        <end position="42"/>
    </location>
</feature>
<reference evidence="2" key="1">
    <citation type="submission" date="2022-05" db="EMBL/GenBank/DDBJ databases">
        <title>A methanotrophic Mycobacterium dominates a cave microbial ecosystem.</title>
        <authorList>
            <person name="Van Spanning R.J.M."/>
            <person name="Guan Q."/>
            <person name="Melkonian C."/>
            <person name="Gallant J."/>
            <person name="Polerecky L."/>
            <person name="Flot J.-F."/>
            <person name="Brandt B.W."/>
            <person name="Braster M."/>
            <person name="Iturbe Espinoza P."/>
            <person name="Aerts J."/>
            <person name="Meima-Franke M."/>
            <person name="Piersma S.R."/>
            <person name="Bunduc C."/>
            <person name="Ummels R."/>
            <person name="Pain A."/>
            <person name="Fleming E.J."/>
            <person name="van der Wel N."/>
            <person name="Gherman V.D."/>
            <person name="Sarbu S.M."/>
            <person name="Bodelier P.L.E."/>
            <person name="Bitter W."/>
        </authorList>
    </citation>
    <scope>NUCLEOTIDE SEQUENCE</scope>
    <source>
        <strain evidence="2">Sulfur Cave</strain>
    </source>
</reference>
<gene>
    <name evidence="2" type="ORF">M5I08_17310</name>
</gene>
<evidence type="ECO:0000313" key="2">
    <source>
        <dbReference type="EMBL" id="UQX09973.1"/>
    </source>
</evidence>
<accession>A0ABY4QG79</accession>